<dbReference type="Gene3D" id="3.80.10.10">
    <property type="entry name" value="Ribonuclease Inhibitor"/>
    <property type="match status" value="1"/>
</dbReference>
<dbReference type="OrthoDB" id="1819373at2"/>
<gene>
    <name evidence="1" type="ORF">DW099_05650</name>
</gene>
<dbReference type="EMBL" id="QRMS01000001">
    <property type="protein sequence ID" value="RHJ90034.1"/>
    <property type="molecule type" value="Genomic_DNA"/>
</dbReference>
<dbReference type="Proteomes" id="UP000284841">
    <property type="component" value="Unassembled WGS sequence"/>
</dbReference>
<evidence type="ECO:0000313" key="2">
    <source>
        <dbReference type="Proteomes" id="UP000284841"/>
    </source>
</evidence>
<accession>A0A415E8K6</accession>
<protein>
    <recommendedName>
        <fullName evidence="3">Leucine-rich repeat domain-containing protein</fullName>
    </recommendedName>
</protein>
<dbReference type="RefSeq" id="WP_118334193.1">
    <property type="nucleotide sequence ID" value="NZ_AP025567.1"/>
</dbReference>
<comment type="caution">
    <text evidence="1">The sequence shown here is derived from an EMBL/GenBank/DDBJ whole genome shotgun (WGS) entry which is preliminary data.</text>
</comment>
<dbReference type="Pfam" id="PF13306">
    <property type="entry name" value="LRR_5"/>
    <property type="match status" value="1"/>
</dbReference>
<dbReference type="InterPro" id="IPR032675">
    <property type="entry name" value="LRR_dom_sf"/>
</dbReference>
<proteinExistence type="predicted"/>
<dbReference type="InterPro" id="IPR026906">
    <property type="entry name" value="LRR_5"/>
</dbReference>
<keyword evidence="2" id="KW-1185">Reference proteome</keyword>
<sequence>MQLEYDIRDDKTAVITRIPQPEAVIVLPSFVEGCPVTEIGTDVISLGKKSIAREIVLPETLIKISERAFTDLRYLKKLSLPAGLKEIADFGIFTCPDLTELYIPASVVTFGQCAFGYMYEHARAYKLNYFTLLCEKDSQAEKYAKEQKIVYRNI</sequence>
<evidence type="ECO:0008006" key="3">
    <source>
        <dbReference type="Google" id="ProtNLM"/>
    </source>
</evidence>
<dbReference type="AlphaFoldDB" id="A0A415E8K6"/>
<reference evidence="1 2" key="1">
    <citation type="submission" date="2018-08" db="EMBL/GenBank/DDBJ databases">
        <title>A genome reference for cultivated species of the human gut microbiota.</title>
        <authorList>
            <person name="Zou Y."/>
            <person name="Xue W."/>
            <person name="Luo G."/>
        </authorList>
    </citation>
    <scope>NUCLEOTIDE SEQUENCE [LARGE SCALE GENOMIC DNA]</scope>
    <source>
        <strain evidence="1 2">AM07-24</strain>
    </source>
</reference>
<evidence type="ECO:0000313" key="1">
    <source>
        <dbReference type="EMBL" id="RHJ90034.1"/>
    </source>
</evidence>
<organism evidence="1 2">
    <name type="scientific">Emergencia timonensis</name>
    <dbReference type="NCBI Taxonomy" id="1776384"/>
    <lineage>
        <taxon>Bacteria</taxon>
        <taxon>Bacillati</taxon>
        <taxon>Bacillota</taxon>
        <taxon>Clostridia</taxon>
        <taxon>Peptostreptococcales</taxon>
        <taxon>Anaerovoracaceae</taxon>
        <taxon>Emergencia</taxon>
    </lineage>
</organism>
<dbReference type="STRING" id="1776384.GCA_900086585_03429"/>
<name>A0A415E8K6_9FIRM</name>